<name>A0A0F9EB77_9ZZZZ</name>
<proteinExistence type="predicted"/>
<sequence>MAEDTAFFKDIADQNRARKLKERAEDEAYWAKIKGEALDNEELEMLRAWNAGKSSLNFKWLGL</sequence>
<dbReference type="AlphaFoldDB" id="A0A0F9EB77"/>
<dbReference type="EMBL" id="LAZR01025655">
    <property type="protein sequence ID" value="KKL71224.1"/>
    <property type="molecule type" value="Genomic_DNA"/>
</dbReference>
<protein>
    <submittedName>
        <fullName evidence="1">Uncharacterized protein</fullName>
    </submittedName>
</protein>
<gene>
    <name evidence="1" type="ORF">LCGC14_2097040</name>
</gene>
<accession>A0A0F9EB77</accession>
<comment type="caution">
    <text evidence="1">The sequence shown here is derived from an EMBL/GenBank/DDBJ whole genome shotgun (WGS) entry which is preliminary data.</text>
</comment>
<reference evidence="1" key="1">
    <citation type="journal article" date="2015" name="Nature">
        <title>Complex archaea that bridge the gap between prokaryotes and eukaryotes.</title>
        <authorList>
            <person name="Spang A."/>
            <person name="Saw J.H."/>
            <person name="Jorgensen S.L."/>
            <person name="Zaremba-Niedzwiedzka K."/>
            <person name="Martijn J."/>
            <person name="Lind A.E."/>
            <person name="van Eijk R."/>
            <person name="Schleper C."/>
            <person name="Guy L."/>
            <person name="Ettema T.J."/>
        </authorList>
    </citation>
    <scope>NUCLEOTIDE SEQUENCE</scope>
</reference>
<organism evidence="1">
    <name type="scientific">marine sediment metagenome</name>
    <dbReference type="NCBI Taxonomy" id="412755"/>
    <lineage>
        <taxon>unclassified sequences</taxon>
        <taxon>metagenomes</taxon>
        <taxon>ecological metagenomes</taxon>
    </lineage>
</organism>
<evidence type="ECO:0000313" key="1">
    <source>
        <dbReference type="EMBL" id="KKL71224.1"/>
    </source>
</evidence>